<keyword evidence="2" id="KW-1185">Reference proteome</keyword>
<evidence type="ECO:0000313" key="1">
    <source>
        <dbReference type="EMBL" id="CAG8449027.1"/>
    </source>
</evidence>
<proteinExistence type="predicted"/>
<protein>
    <submittedName>
        <fullName evidence="1">7099_t:CDS:1</fullName>
    </submittedName>
</protein>
<gene>
    <name evidence="1" type="ORF">ACOLOM_LOCUS670</name>
</gene>
<evidence type="ECO:0000313" key="2">
    <source>
        <dbReference type="Proteomes" id="UP000789525"/>
    </source>
</evidence>
<reference evidence="1" key="1">
    <citation type="submission" date="2021-06" db="EMBL/GenBank/DDBJ databases">
        <authorList>
            <person name="Kallberg Y."/>
            <person name="Tangrot J."/>
            <person name="Rosling A."/>
        </authorList>
    </citation>
    <scope>NUCLEOTIDE SEQUENCE</scope>
    <source>
        <strain evidence="1">CL356</strain>
    </source>
</reference>
<name>A0ACA9K366_9GLOM</name>
<feature type="non-terminal residue" evidence="1">
    <location>
        <position position="1"/>
    </location>
</feature>
<sequence>NNDGAIAHIDVHPLRDQYIKSVGLIKPRTDRFIDNAQYVLVIATDKAIYIFGFSSSSQGVIFHDMSSDRYRTDYSKKDIGPIIGTEDGRIFLIDAGELCELVYEASAIELLLKAAQSFDPVPEKRNSILDLVIDTLRDAGVFVDGIQRNTQSYNPVLQKALNLGTSLNDKTFLYAVYDEFLRADSIPQLFDPPAPHLEDYLNSSNDLKSPIARKKMDLFCDFCVTHHQYLKAAMVKEHIAKNSGSDVGLQERLHYLSHAVGQAESAKEICETKDVIEALHRLRNELKVARIQFEICSEIDNMSDAKYRSIAISTGKPDKSQLLALLNQQLFDADILLRDFAMPFDLVEKELSIVHAVELKLIFVHLQASQRAKESGTLQPMTDVILECGRRFYPHDLRVFPMETIVRLIAIYLIDNRVNEPNFIVEVLKKANVAFGDLFNTLHHLYALKIDPFNSKEGMYLLLKELVYLLNQWMKSVDERYLTFSFILI</sequence>
<accession>A0ACA9K366</accession>
<dbReference type="Proteomes" id="UP000789525">
    <property type="component" value="Unassembled WGS sequence"/>
</dbReference>
<comment type="caution">
    <text evidence="1">The sequence shown here is derived from an EMBL/GenBank/DDBJ whole genome shotgun (WGS) entry which is preliminary data.</text>
</comment>
<organism evidence="1 2">
    <name type="scientific">Acaulospora colombiana</name>
    <dbReference type="NCBI Taxonomy" id="27376"/>
    <lineage>
        <taxon>Eukaryota</taxon>
        <taxon>Fungi</taxon>
        <taxon>Fungi incertae sedis</taxon>
        <taxon>Mucoromycota</taxon>
        <taxon>Glomeromycotina</taxon>
        <taxon>Glomeromycetes</taxon>
        <taxon>Diversisporales</taxon>
        <taxon>Acaulosporaceae</taxon>
        <taxon>Acaulospora</taxon>
    </lineage>
</organism>
<dbReference type="EMBL" id="CAJVPT010000718">
    <property type="protein sequence ID" value="CAG8449027.1"/>
    <property type="molecule type" value="Genomic_DNA"/>
</dbReference>